<dbReference type="RefSeq" id="XP_003063079.1">
    <property type="nucleotide sequence ID" value="XM_003063033.1"/>
</dbReference>
<dbReference type="GeneID" id="9688318"/>
<gene>
    <name evidence="2" type="ORF">MICPUCDRAFT_52730</name>
</gene>
<sequence>MGSLFGGLGMSGVTPTGLSFGGLISPGALQADLGASLEFPAASGGGGGGGGGGGLAAGILNNSLNAKHAVLKSSASAGGGTVGNGNGNGNGNGKKGDLRIDIPENTSKTIEVAAARGVGVGDASGASPSPGPLTSLLMRGPDGINLSGRGDGGGNEKATEAAAAAAAVRADAAKREEEKETTKLADGGGSFALPGLGGGDVDVPSPTALGGRDRAAGVKRARNASVSEPSPGTGKRSTRSRK</sequence>
<feature type="compositionally biased region" description="Gly residues" evidence="1">
    <location>
        <begin position="186"/>
        <end position="200"/>
    </location>
</feature>
<dbReference type="AlphaFoldDB" id="C1N4Z1"/>
<dbReference type="KEGG" id="mpp:MICPUCDRAFT_52730"/>
<dbReference type="EMBL" id="GG663747">
    <property type="protein sequence ID" value="EEH53018.1"/>
    <property type="molecule type" value="Genomic_DNA"/>
</dbReference>
<evidence type="ECO:0000313" key="3">
    <source>
        <dbReference type="Proteomes" id="UP000001876"/>
    </source>
</evidence>
<feature type="compositionally biased region" description="Low complexity" evidence="1">
    <location>
        <begin position="160"/>
        <end position="170"/>
    </location>
</feature>
<feature type="compositionally biased region" description="Basic and acidic residues" evidence="1">
    <location>
        <begin position="171"/>
        <end position="183"/>
    </location>
</feature>
<evidence type="ECO:0000256" key="1">
    <source>
        <dbReference type="SAM" id="MobiDB-lite"/>
    </source>
</evidence>
<proteinExistence type="predicted"/>
<protein>
    <submittedName>
        <fullName evidence="2">Predicted protein</fullName>
    </submittedName>
</protein>
<dbReference type="Proteomes" id="UP000001876">
    <property type="component" value="Unassembled WGS sequence"/>
</dbReference>
<feature type="region of interest" description="Disordered" evidence="1">
    <location>
        <begin position="121"/>
        <end position="242"/>
    </location>
</feature>
<accession>C1N4Z1</accession>
<keyword evidence="3" id="KW-1185">Reference proteome</keyword>
<evidence type="ECO:0000313" key="2">
    <source>
        <dbReference type="EMBL" id="EEH53018.1"/>
    </source>
</evidence>
<name>C1N4Z1_MICPC</name>
<feature type="compositionally biased region" description="Gly residues" evidence="1">
    <location>
        <begin position="77"/>
        <end position="93"/>
    </location>
</feature>
<organism evidence="3">
    <name type="scientific">Micromonas pusilla (strain CCMP1545)</name>
    <name type="common">Picoplanktonic green alga</name>
    <dbReference type="NCBI Taxonomy" id="564608"/>
    <lineage>
        <taxon>Eukaryota</taxon>
        <taxon>Viridiplantae</taxon>
        <taxon>Chlorophyta</taxon>
        <taxon>Mamiellophyceae</taxon>
        <taxon>Mamiellales</taxon>
        <taxon>Mamiellaceae</taxon>
        <taxon>Micromonas</taxon>
    </lineage>
</organism>
<reference evidence="2 3" key="1">
    <citation type="journal article" date="2009" name="Science">
        <title>Green evolution and dynamic adaptations revealed by genomes of the marine picoeukaryotes Micromonas.</title>
        <authorList>
            <person name="Worden A.Z."/>
            <person name="Lee J.H."/>
            <person name="Mock T."/>
            <person name="Rouze P."/>
            <person name="Simmons M.P."/>
            <person name="Aerts A.L."/>
            <person name="Allen A.E."/>
            <person name="Cuvelier M.L."/>
            <person name="Derelle E."/>
            <person name="Everett M.V."/>
            <person name="Foulon E."/>
            <person name="Grimwood J."/>
            <person name="Gundlach H."/>
            <person name="Henrissat B."/>
            <person name="Napoli C."/>
            <person name="McDonald S.M."/>
            <person name="Parker M.S."/>
            <person name="Rombauts S."/>
            <person name="Salamov A."/>
            <person name="Von Dassow P."/>
            <person name="Badger J.H."/>
            <person name="Coutinho P.M."/>
            <person name="Demir E."/>
            <person name="Dubchak I."/>
            <person name="Gentemann C."/>
            <person name="Eikrem W."/>
            <person name="Gready J.E."/>
            <person name="John U."/>
            <person name="Lanier W."/>
            <person name="Lindquist E.A."/>
            <person name="Lucas S."/>
            <person name="Mayer K.F."/>
            <person name="Moreau H."/>
            <person name="Not F."/>
            <person name="Otillar R."/>
            <person name="Panaud O."/>
            <person name="Pangilinan J."/>
            <person name="Paulsen I."/>
            <person name="Piegu B."/>
            <person name="Poliakov A."/>
            <person name="Robbens S."/>
            <person name="Schmutz J."/>
            <person name="Toulza E."/>
            <person name="Wyss T."/>
            <person name="Zelensky A."/>
            <person name="Zhou K."/>
            <person name="Armbrust E.V."/>
            <person name="Bhattacharya D."/>
            <person name="Goodenough U.W."/>
            <person name="Van de Peer Y."/>
            <person name="Grigoriev I.V."/>
        </authorList>
    </citation>
    <scope>NUCLEOTIDE SEQUENCE [LARGE SCALE GENOMIC DNA]</scope>
    <source>
        <strain evidence="2 3">CCMP1545</strain>
    </source>
</reference>
<feature type="region of interest" description="Disordered" evidence="1">
    <location>
        <begin position="76"/>
        <end position="100"/>
    </location>
</feature>